<keyword evidence="2" id="KW-1185">Reference proteome</keyword>
<comment type="caution">
    <text evidence="1">The sequence shown here is derived from an EMBL/GenBank/DDBJ whole genome shotgun (WGS) entry which is preliminary data.</text>
</comment>
<accession>A0A9P0VP39</accession>
<evidence type="ECO:0000313" key="2">
    <source>
        <dbReference type="Proteomes" id="UP001152888"/>
    </source>
</evidence>
<reference evidence="1" key="1">
    <citation type="submission" date="2022-03" db="EMBL/GenBank/DDBJ databases">
        <authorList>
            <person name="Sayadi A."/>
        </authorList>
    </citation>
    <scope>NUCLEOTIDE SEQUENCE</scope>
</reference>
<dbReference type="Proteomes" id="UP001152888">
    <property type="component" value="Unassembled WGS sequence"/>
</dbReference>
<proteinExistence type="predicted"/>
<dbReference type="EMBL" id="CAKOFQ010008885">
    <property type="protein sequence ID" value="CAH2016393.1"/>
    <property type="molecule type" value="Genomic_DNA"/>
</dbReference>
<dbReference type="AlphaFoldDB" id="A0A9P0VP39"/>
<dbReference type="OrthoDB" id="7309883at2759"/>
<gene>
    <name evidence="1" type="ORF">ACAOBT_LOCUS35326</name>
</gene>
<evidence type="ECO:0000313" key="1">
    <source>
        <dbReference type="EMBL" id="CAH2016393.1"/>
    </source>
</evidence>
<organism evidence="1 2">
    <name type="scientific">Acanthoscelides obtectus</name>
    <name type="common">Bean weevil</name>
    <name type="synonym">Bruchus obtectus</name>
    <dbReference type="NCBI Taxonomy" id="200917"/>
    <lineage>
        <taxon>Eukaryota</taxon>
        <taxon>Metazoa</taxon>
        <taxon>Ecdysozoa</taxon>
        <taxon>Arthropoda</taxon>
        <taxon>Hexapoda</taxon>
        <taxon>Insecta</taxon>
        <taxon>Pterygota</taxon>
        <taxon>Neoptera</taxon>
        <taxon>Endopterygota</taxon>
        <taxon>Coleoptera</taxon>
        <taxon>Polyphaga</taxon>
        <taxon>Cucujiformia</taxon>
        <taxon>Chrysomeloidea</taxon>
        <taxon>Chrysomelidae</taxon>
        <taxon>Bruchinae</taxon>
        <taxon>Bruchini</taxon>
        <taxon>Acanthoscelides</taxon>
    </lineage>
</organism>
<protein>
    <submittedName>
        <fullName evidence="1">Uncharacterized protein</fullName>
    </submittedName>
</protein>
<sequence>MRHLQDVERDRLIKKITEKRAKLEARGDLNIKVRRLSLPEDFNINDRSIFSLPPELLKPILASSHPN</sequence>
<name>A0A9P0VP39_ACAOB</name>